<comment type="caution">
    <text evidence="1">The sequence shown here is derived from an EMBL/GenBank/DDBJ whole genome shotgun (WGS) entry which is preliminary data.</text>
</comment>
<evidence type="ECO:0000313" key="1">
    <source>
        <dbReference type="EMBL" id="MDG5977801.1"/>
    </source>
</evidence>
<sequence>MLHCNMNASNALLLPGLEDLLGDLQYARRSGDMGRLALLAYCEVRRWARQAGEQALAERSTELITNSPHTSREEFMEQVDELIGELEKVHTRIASALAHSHA</sequence>
<dbReference type="EMBL" id="AOGK01000026">
    <property type="protein sequence ID" value="MDG5977801.1"/>
    <property type="molecule type" value="Genomic_DNA"/>
</dbReference>
<protein>
    <submittedName>
        <fullName evidence="1">Uncharacterized protein</fullName>
    </submittedName>
</protein>
<name>A0A9X4NW75_9BURK</name>
<keyword evidence="2" id="KW-1185">Reference proteome</keyword>
<accession>A0A9X4NW75</accession>
<dbReference type="Proteomes" id="UP001152876">
    <property type="component" value="Unassembled WGS sequence"/>
</dbReference>
<proteinExistence type="predicted"/>
<evidence type="ECO:0000313" key="2">
    <source>
        <dbReference type="Proteomes" id="UP001152876"/>
    </source>
</evidence>
<gene>
    <name evidence="1" type="ORF">H010_21296</name>
</gene>
<organism evidence="1 2">
    <name type="scientific">Hydrogenophaga taeniospiralis CCUG 15921</name>
    <dbReference type="NCBI Taxonomy" id="1281780"/>
    <lineage>
        <taxon>Bacteria</taxon>
        <taxon>Pseudomonadati</taxon>
        <taxon>Pseudomonadota</taxon>
        <taxon>Betaproteobacteria</taxon>
        <taxon>Burkholderiales</taxon>
        <taxon>Comamonadaceae</taxon>
        <taxon>Hydrogenophaga</taxon>
    </lineage>
</organism>
<reference evidence="1" key="1">
    <citation type="submission" date="2013-01" db="EMBL/GenBank/DDBJ databases">
        <title>Genome draft of Hydrogenophaga taeniospiralis 2K1.</title>
        <authorList>
            <person name="Gomila M."/>
            <person name="Lalucat J."/>
        </authorList>
    </citation>
    <scope>NUCLEOTIDE SEQUENCE</scope>
    <source>
        <strain evidence="1">CCUG 15921</strain>
    </source>
</reference>
<dbReference type="AlphaFoldDB" id="A0A9X4NW75"/>